<evidence type="ECO:0000313" key="5">
    <source>
        <dbReference type="Proteomes" id="UP000319255"/>
    </source>
</evidence>
<dbReference type="GO" id="GO:0043590">
    <property type="term" value="C:bacterial nucleoid"/>
    <property type="evidence" value="ECO:0007669"/>
    <property type="project" value="UniProtKB-UniRule"/>
</dbReference>
<keyword evidence="2" id="KW-0963">Cytoplasm</keyword>
<dbReference type="GO" id="GO:0003677">
    <property type="term" value="F:DNA binding"/>
    <property type="evidence" value="ECO:0007669"/>
    <property type="project" value="UniProtKB-UniRule"/>
</dbReference>
<comment type="function">
    <text evidence="2">Binds to DNA and alters its conformation. May be involved in regulation of gene expression, nucleoid organization and DNA protection.</text>
</comment>
<protein>
    <recommendedName>
        <fullName evidence="2">Nucleoid-associated protein FJM51_21830</fullName>
    </recommendedName>
</protein>
<sequence length="114" mass="11867">MLKGLGQLGDMAKIMKQAQEMQNRMGEAQARLGDIEVTGEAGAGLVRVTATATGQVKGVAIDPSLFTADEKEVVEDLIVAAIQDAQARAAAAAQTEMAKVTEGLDLPPGMKLPF</sequence>
<evidence type="ECO:0000313" key="4">
    <source>
        <dbReference type="EMBL" id="TPE46581.1"/>
    </source>
</evidence>
<dbReference type="AlphaFoldDB" id="A0A501WHL8"/>
<feature type="coiled-coil region" evidence="3">
    <location>
        <begin position="11"/>
        <end position="38"/>
    </location>
</feature>
<proteinExistence type="inferred from homology"/>
<dbReference type="NCBIfam" id="TIGR00103">
    <property type="entry name" value="DNA_YbaB_EbfC"/>
    <property type="match status" value="1"/>
</dbReference>
<dbReference type="PANTHER" id="PTHR33449">
    <property type="entry name" value="NUCLEOID-ASSOCIATED PROTEIN YBAB"/>
    <property type="match status" value="1"/>
</dbReference>
<comment type="subunit">
    <text evidence="2">Homodimer.</text>
</comment>
<keyword evidence="3" id="KW-0175">Coiled coil</keyword>
<accession>A0A501WHL8</accession>
<dbReference type="PANTHER" id="PTHR33449:SF1">
    <property type="entry name" value="NUCLEOID-ASSOCIATED PROTEIN YBAB"/>
    <property type="match status" value="1"/>
</dbReference>
<evidence type="ECO:0000256" key="3">
    <source>
        <dbReference type="SAM" id="Coils"/>
    </source>
</evidence>
<dbReference type="Pfam" id="PF02575">
    <property type="entry name" value="YbaB_DNA_bd"/>
    <property type="match status" value="1"/>
</dbReference>
<comment type="caution">
    <text evidence="4">The sequence shown here is derived from an EMBL/GenBank/DDBJ whole genome shotgun (WGS) entry which is preliminary data.</text>
</comment>
<dbReference type="RefSeq" id="WP_140456236.1">
    <property type="nucleotide sequence ID" value="NZ_VFRP01000045.1"/>
</dbReference>
<gene>
    <name evidence="4" type="ORF">FJM51_21830</name>
</gene>
<reference evidence="4 5" key="1">
    <citation type="submission" date="2019-06" db="EMBL/GenBank/DDBJ databases">
        <title>A novel bacterium of genus Amaricoccus, isolated from marine sediment.</title>
        <authorList>
            <person name="Huang H."/>
            <person name="Mo K."/>
            <person name="Hu Y."/>
        </authorList>
    </citation>
    <scope>NUCLEOTIDE SEQUENCE [LARGE SCALE GENOMIC DNA]</scope>
    <source>
        <strain evidence="4 5">HB172011</strain>
    </source>
</reference>
<dbReference type="PIRSF" id="PIRSF004555">
    <property type="entry name" value="UCP004555"/>
    <property type="match status" value="1"/>
</dbReference>
<evidence type="ECO:0000256" key="2">
    <source>
        <dbReference type="HAMAP-Rule" id="MF_00274"/>
    </source>
</evidence>
<dbReference type="InterPro" id="IPR004401">
    <property type="entry name" value="YbaB/EbfC"/>
</dbReference>
<organism evidence="4 5">
    <name type="scientific">Amaricoccus solimangrovi</name>
    <dbReference type="NCBI Taxonomy" id="2589815"/>
    <lineage>
        <taxon>Bacteria</taxon>
        <taxon>Pseudomonadati</taxon>
        <taxon>Pseudomonadota</taxon>
        <taxon>Alphaproteobacteria</taxon>
        <taxon>Rhodobacterales</taxon>
        <taxon>Paracoccaceae</taxon>
        <taxon>Amaricoccus</taxon>
    </lineage>
</organism>
<comment type="subcellular location">
    <subcellularLocation>
        <location evidence="2">Cytoplasm</location>
        <location evidence="2">Nucleoid</location>
    </subcellularLocation>
</comment>
<dbReference type="InterPro" id="IPR036894">
    <property type="entry name" value="YbaB-like_sf"/>
</dbReference>
<dbReference type="Proteomes" id="UP000319255">
    <property type="component" value="Unassembled WGS sequence"/>
</dbReference>
<keyword evidence="5" id="KW-1185">Reference proteome</keyword>
<dbReference type="EMBL" id="VFRP01000045">
    <property type="protein sequence ID" value="TPE46581.1"/>
    <property type="molecule type" value="Genomic_DNA"/>
</dbReference>
<keyword evidence="1 2" id="KW-0238">DNA-binding</keyword>
<dbReference type="HAMAP" id="MF_00274">
    <property type="entry name" value="DNA_YbaB_EbfC"/>
    <property type="match status" value="1"/>
</dbReference>
<dbReference type="SUPFAM" id="SSF82607">
    <property type="entry name" value="YbaB-like"/>
    <property type="match status" value="1"/>
</dbReference>
<dbReference type="OrthoDB" id="9803080at2"/>
<dbReference type="Gene3D" id="3.30.1310.10">
    <property type="entry name" value="Nucleoid-associated protein YbaB-like domain"/>
    <property type="match status" value="1"/>
</dbReference>
<dbReference type="GO" id="GO:0005829">
    <property type="term" value="C:cytosol"/>
    <property type="evidence" value="ECO:0007669"/>
    <property type="project" value="TreeGrafter"/>
</dbReference>
<comment type="similarity">
    <text evidence="2">Belongs to the YbaB/EbfC family.</text>
</comment>
<name>A0A501WHL8_9RHOB</name>
<evidence type="ECO:0000256" key="1">
    <source>
        <dbReference type="ARBA" id="ARBA00023125"/>
    </source>
</evidence>